<dbReference type="Gramene" id="ONK55391">
    <property type="protein sequence ID" value="ONK55391"/>
    <property type="gene ID" value="A4U43_UnF3950"/>
</dbReference>
<dbReference type="OrthoDB" id="7459479at2759"/>
<reference evidence="3" key="1">
    <citation type="journal article" date="2017" name="Nat. Commun.">
        <title>The asparagus genome sheds light on the origin and evolution of a young Y chromosome.</title>
        <authorList>
            <person name="Harkess A."/>
            <person name="Zhou J."/>
            <person name="Xu C."/>
            <person name="Bowers J.E."/>
            <person name="Van der Hulst R."/>
            <person name="Ayyampalayam S."/>
            <person name="Mercati F."/>
            <person name="Riccardi P."/>
            <person name="McKain M.R."/>
            <person name="Kakrana A."/>
            <person name="Tang H."/>
            <person name="Ray J."/>
            <person name="Groenendijk J."/>
            <person name="Arikit S."/>
            <person name="Mathioni S.M."/>
            <person name="Nakano M."/>
            <person name="Shan H."/>
            <person name="Telgmann-Rauber A."/>
            <person name="Kanno A."/>
            <person name="Yue Z."/>
            <person name="Chen H."/>
            <person name="Li W."/>
            <person name="Chen Y."/>
            <person name="Xu X."/>
            <person name="Zhang Y."/>
            <person name="Luo S."/>
            <person name="Chen H."/>
            <person name="Gao J."/>
            <person name="Mao Z."/>
            <person name="Pires J.C."/>
            <person name="Luo M."/>
            <person name="Kudrna D."/>
            <person name="Wing R.A."/>
            <person name="Meyers B.C."/>
            <person name="Yi K."/>
            <person name="Kong H."/>
            <person name="Lavrijsen P."/>
            <person name="Sunseri F."/>
            <person name="Falavigna A."/>
            <person name="Ye Y."/>
            <person name="Leebens-Mack J.H."/>
            <person name="Chen G."/>
        </authorList>
    </citation>
    <scope>NUCLEOTIDE SEQUENCE [LARGE SCALE GENOMIC DNA]</scope>
    <source>
        <strain evidence="3">cv. DH0086</strain>
    </source>
</reference>
<keyword evidence="1" id="KW-0175">Coiled coil</keyword>
<gene>
    <name evidence="2" type="ORF">A4U43_UnF3950</name>
</gene>
<accession>A0A1R3L6Y9</accession>
<dbReference type="OMA" id="HREMLWI"/>
<evidence type="ECO:0000256" key="1">
    <source>
        <dbReference type="SAM" id="Coils"/>
    </source>
</evidence>
<dbReference type="InterPro" id="IPR055307">
    <property type="entry name" value="NDC80_plants"/>
</dbReference>
<dbReference type="AlphaFoldDB" id="A0A1R3L6Y9"/>
<proteinExistence type="predicted"/>
<evidence type="ECO:0000313" key="3">
    <source>
        <dbReference type="Proteomes" id="UP000243459"/>
    </source>
</evidence>
<keyword evidence="3" id="KW-1185">Reference proteome</keyword>
<dbReference type="PANTHER" id="PTHR46681">
    <property type="entry name" value="KINETOCHORE PROTEIN NDC80 HOMOLOG"/>
    <property type="match status" value="1"/>
</dbReference>
<feature type="coiled-coil region" evidence="1">
    <location>
        <begin position="5"/>
        <end position="77"/>
    </location>
</feature>
<dbReference type="EMBL" id="KV863501">
    <property type="protein sequence ID" value="ONK55391.1"/>
    <property type="molecule type" value="Genomic_DNA"/>
</dbReference>
<feature type="coiled-coil region" evidence="1">
    <location>
        <begin position="147"/>
        <end position="248"/>
    </location>
</feature>
<sequence length="300" mass="34235">MEAKLRDWEKELEAKQRENKRICEENEELERRIEGQAVNARDVERMRRELQVVERDVREAENGRNAMEEKAWELEADIGKRLKELKVTAEQCNQAMRKLKLGEDLQYTLNPQGSSPAEVMGIDYKNILKPTLAALSEDTKKGSVSKLEELMALRQQSRETAVMIEEKKGSLEALQAKVAEAEARLSSLKKEIEEHASRCASEAEKVQEDFTRKENQLRTVEKEAEEFIKSSEQKLQDATRETDEETQLCAGELLTLIDAVSEYKEFIESLTSRVKTDVIDLVKFVEDAEASAVSAKLNAL</sequence>
<dbReference type="PANTHER" id="PTHR46681:SF1">
    <property type="entry name" value="KINETOCHORE PROTEIN NDC80 HOMOLOG"/>
    <property type="match status" value="1"/>
</dbReference>
<evidence type="ECO:0000313" key="2">
    <source>
        <dbReference type="EMBL" id="ONK55391.1"/>
    </source>
</evidence>
<protein>
    <submittedName>
        <fullName evidence="2">Uncharacterized protein</fullName>
    </submittedName>
</protein>
<name>A0A1R3L6Y9_ASPOF</name>
<dbReference type="Proteomes" id="UP000243459">
    <property type="component" value="Unassembled WGS sequence"/>
</dbReference>
<organism evidence="2 3">
    <name type="scientific">Asparagus officinalis</name>
    <name type="common">Garden asparagus</name>
    <dbReference type="NCBI Taxonomy" id="4686"/>
    <lineage>
        <taxon>Eukaryota</taxon>
        <taxon>Viridiplantae</taxon>
        <taxon>Streptophyta</taxon>
        <taxon>Embryophyta</taxon>
        <taxon>Tracheophyta</taxon>
        <taxon>Spermatophyta</taxon>
        <taxon>Magnoliopsida</taxon>
        <taxon>Liliopsida</taxon>
        <taxon>Asparagales</taxon>
        <taxon>Asparagaceae</taxon>
        <taxon>Asparagoideae</taxon>
        <taxon>Asparagus</taxon>
    </lineage>
</organism>